<protein>
    <submittedName>
        <fullName evidence="2">Alpha/beta hydrolase</fullName>
    </submittedName>
</protein>
<dbReference type="InterPro" id="IPR000073">
    <property type="entry name" value="AB_hydrolase_1"/>
</dbReference>
<evidence type="ECO:0000313" key="3">
    <source>
        <dbReference type="Proteomes" id="UP001182355"/>
    </source>
</evidence>
<dbReference type="EMBL" id="ABNAVX010000047">
    <property type="protein sequence ID" value="ELI8104543.1"/>
    <property type="molecule type" value="Genomic_DNA"/>
</dbReference>
<dbReference type="RefSeq" id="WP_050321637.1">
    <property type="nucleotide sequence ID" value="NZ_CTRB01000001.1"/>
</dbReference>
<dbReference type="SUPFAM" id="SSF53474">
    <property type="entry name" value="alpha/beta-Hydrolases"/>
    <property type="match status" value="1"/>
</dbReference>
<keyword evidence="2" id="KW-0378">Hydrolase</keyword>
<gene>
    <name evidence="2" type="ORF">RSF11_004313</name>
</gene>
<organism evidence="2 3">
    <name type="scientific">Yersinia enterocolitica</name>
    <dbReference type="NCBI Taxonomy" id="630"/>
    <lineage>
        <taxon>Bacteria</taxon>
        <taxon>Pseudomonadati</taxon>
        <taxon>Pseudomonadota</taxon>
        <taxon>Gammaproteobacteria</taxon>
        <taxon>Enterobacterales</taxon>
        <taxon>Yersiniaceae</taxon>
        <taxon>Yersinia</taxon>
    </lineage>
</organism>
<dbReference type="Proteomes" id="UP001182355">
    <property type="component" value="Unassembled WGS sequence"/>
</dbReference>
<feature type="domain" description="AB hydrolase-1" evidence="1">
    <location>
        <begin position="6"/>
        <end position="235"/>
    </location>
</feature>
<dbReference type="InterPro" id="IPR052897">
    <property type="entry name" value="Sec-Metab_Biosynth_Hydrolase"/>
</dbReference>
<dbReference type="AlphaFoldDB" id="A0AAD2Z7T0"/>
<dbReference type="GO" id="GO:0016787">
    <property type="term" value="F:hydrolase activity"/>
    <property type="evidence" value="ECO:0007669"/>
    <property type="project" value="UniProtKB-KW"/>
</dbReference>
<evidence type="ECO:0000313" key="2">
    <source>
        <dbReference type="EMBL" id="ELI8104543.1"/>
    </source>
</evidence>
<dbReference type="Gene3D" id="3.40.50.1820">
    <property type="entry name" value="alpha/beta hydrolase"/>
    <property type="match status" value="1"/>
</dbReference>
<name>A0AAD2Z7T0_YEREN</name>
<accession>A0AAD2Z7T0</accession>
<proteinExistence type="predicted"/>
<dbReference type="PANTHER" id="PTHR37017">
    <property type="entry name" value="AB HYDROLASE-1 DOMAIN-CONTAINING PROTEIN-RELATED"/>
    <property type="match status" value="1"/>
</dbReference>
<reference evidence="2" key="1">
    <citation type="submission" date="2023-02" db="EMBL/GenBank/DDBJ databases">
        <authorList>
            <person name="Ashton P.M."/>
            <person name="Dallman T."/>
            <person name="Nair S."/>
            <person name="De Pinna E."/>
            <person name="Peters T."/>
            <person name="Grant K."/>
        </authorList>
    </citation>
    <scope>NUCLEOTIDE SEQUENCE</scope>
    <source>
        <strain evidence="2">01103883</strain>
    </source>
</reference>
<dbReference type="InterPro" id="IPR029058">
    <property type="entry name" value="AB_hydrolase_fold"/>
</dbReference>
<sequence length="240" mass="25842">MTEKYVLIHGAWQGEWAWLSVAEKLRYEGKDVLTFDLPGSGQDLTLPGNVTLEGYAETIISQASKFSTAGDITLVGHSMGGAAITLAAALAPELFSRIVYVCAFAPRAGESVAGLGEESNQLGVTGPKADINLEDGIATLTPEYIPGTFFNDCKEDKYQHLMQYFTPQPLGPVITPLSSGVESIPLARTFIICTQDRAVSPALQRSMAERAGISDIRILESGHEPFISVPDELVRQLVTI</sequence>
<comment type="caution">
    <text evidence="2">The sequence shown here is derived from an EMBL/GenBank/DDBJ whole genome shotgun (WGS) entry which is preliminary data.</text>
</comment>
<evidence type="ECO:0000259" key="1">
    <source>
        <dbReference type="Pfam" id="PF12697"/>
    </source>
</evidence>
<dbReference type="PANTHER" id="PTHR37017:SF11">
    <property type="entry name" value="ESTERASE_LIPASE_THIOESTERASE DOMAIN-CONTAINING PROTEIN"/>
    <property type="match status" value="1"/>
</dbReference>
<dbReference type="Pfam" id="PF12697">
    <property type="entry name" value="Abhydrolase_6"/>
    <property type="match status" value="1"/>
</dbReference>